<reference evidence="8" key="1">
    <citation type="journal article" date="2014" name="Int. J. Syst. Evol. Microbiol.">
        <title>Complete genome sequence of Corynebacterium casei LMG S-19264T (=DSM 44701T), isolated from a smear-ripened cheese.</title>
        <authorList>
            <consortium name="US DOE Joint Genome Institute (JGI-PGF)"/>
            <person name="Walter F."/>
            <person name="Albersmeier A."/>
            <person name="Kalinowski J."/>
            <person name="Ruckert C."/>
        </authorList>
    </citation>
    <scope>NUCLEOTIDE SEQUENCE</scope>
    <source>
        <strain evidence="8">JCM 13064</strain>
    </source>
</reference>
<comment type="similarity">
    <text evidence="6">Belongs to the azoreductase type 1 family.</text>
</comment>
<dbReference type="Pfam" id="PF02525">
    <property type="entry name" value="Flavodoxin_2"/>
    <property type="match status" value="1"/>
</dbReference>
<dbReference type="Proteomes" id="UP000645217">
    <property type="component" value="Unassembled WGS sequence"/>
</dbReference>
<keyword evidence="4 6" id="KW-0520">NAD</keyword>
<evidence type="ECO:0000313" key="8">
    <source>
        <dbReference type="EMBL" id="GGL04601.1"/>
    </source>
</evidence>
<keyword evidence="9" id="KW-1185">Reference proteome</keyword>
<dbReference type="InterPro" id="IPR050104">
    <property type="entry name" value="FMN-dep_NADH:Q_OxRdtase_AzoR1"/>
</dbReference>
<dbReference type="GO" id="GO:0016655">
    <property type="term" value="F:oxidoreductase activity, acting on NAD(P)H, quinone or similar compound as acceptor"/>
    <property type="evidence" value="ECO:0007669"/>
    <property type="project" value="InterPro"/>
</dbReference>
<dbReference type="Gene3D" id="3.40.50.360">
    <property type="match status" value="1"/>
</dbReference>
<comment type="catalytic activity">
    <reaction evidence="6">
        <text>2 a quinone + NADH + H(+) = 2 a 1,4-benzosemiquinone + NAD(+)</text>
        <dbReference type="Rhea" id="RHEA:65952"/>
        <dbReference type="ChEBI" id="CHEBI:15378"/>
        <dbReference type="ChEBI" id="CHEBI:57540"/>
        <dbReference type="ChEBI" id="CHEBI:57945"/>
        <dbReference type="ChEBI" id="CHEBI:132124"/>
        <dbReference type="ChEBI" id="CHEBI:134225"/>
    </reaction>
</comment>
<dbReference type="GO" id="GO:0016652">
    <property type="term" value="F:oxidoreductase activity, acting on NAD(P)H as acceptor"/>
    <property type="evidence" value="ECO:0007669"/>
    <property type="project" value="UniProtKB-UniRule"/>
</dbReference>
<evidence type="ECO:0000256" key="5">
    <source>
        <dbReference type="ARBA" id="ARBA00048542"/>
    </source>
</evidence>
<evidence type="ECO:0000313" key="9">
    <source>
        <dbReference type="Proteomes" id="UP000645217"/>
    </source>
</evidence>
<comment type="function">
    <text evidence="6">Quinone reductase that provides resistance to thiol-specific stress caused by electrophilic quinones.</text>
</comment>
<comment type="cofactor">
    <cofactor evidence="6">
        <name>FMN</name>
        <dbReference type="ChEBI" id="CHEBI:58210"/>
    </cofactor>
    <text evidence="6">Binds 1 FMN per subunit.</text>
</comment>
<dbReference type="GO" id="GO:0010181">
    <property type="term" value="F:FMN binding"/>
    <property type="evidence" value="ECO:0007669"/>
    <property type="project" value="UniProtKB-UniRule"/>
</dbReference>
<dbReference type="SUPFAM" id="SSF52218">
    <property type="entry name" value="Flavoproteins"/>
    <property type="match status" value="1"/>
</dbReference>
<evidence type="ECO:0000256" key="4">
    <source>
        <dbReference type="ARBA" id="ARBA00023027"/>
    </source>
</evidence>
<reference evidence="8" key="2">
    <citation type="submission" date="2020-09" db="EMBL/GenBank/DDBJ databases">
        <authorList>
            <person name="Sun Q."/>
            <person name="Ohkuma M."/>
        </authorList>
    </citation>
    <scope>NUCLEOTIDE SEQUENCE</scope>
    <source>
        <strain evidence="8">JCM 13064</strain>
    </source>
</reference>
<evidence type="ECO:0000256" key="2">
    <source>
        <dbReference type="ARBA" id="ARBA00022643"/>
    </source>
</evidence>
<comment type="caution">
    <text evidence="6">Lacks conserved residue(s) required for the propagation of feature annotation.</text>
</comment>
<dbReference type="RefSeq" id="WP_189165793.1">
    <property type="nucleotide sequence ID" value="NZ_BMNT01000032.1"/>
</dbReference>
<dbReference type="HAMAP" id="MF_01216">
    <property type="entry name" value="Azoreductase_type1"/>
    <property type="match status" value="1"/>
</dbReference>
<feature type="binding site" evidence="6">
    <location>
        <begin position="16"/>
        <end position="18"/>
    </location>
    <ligand>
        <name>FMN</name>
        <dbReference type="ChEBI" id="CHEBI:58210"/>
    </ligand>
</feature>
<dbReference type="EC" id="1.7.1.17" evidence="6"/>
<dbReference type="GO" id="GO:0009055">
    <property type="term" value="F:electron transfer activity"/>
    <property type="evidence" value="ECO:0007669"/>
    <property type="project" value="UniProtKB-UniRule"/>
</dbReference>
<proteinExistence type="inferred from homology"/>
<keyword evidence="3 6" id="KW-0560">Oxidoreductase</keyword>
<gene>
    <name evidence="8" type="primary">acpD</name>
    <name evidence="6" type="synonym">azoR</name>
    <name evidence="8" type="ORF">GCM10007964_53460</name>
</gene>
<dbReference type="AlphaFoldDB" id="A0A917REM5"/>
<evidence type="ECO:0000256" key="6">
    <source>
        <dbReference type="HAMAP-Rule" id="MF_01216"/>
    </source>
</evidence>
<comment type="function">
    <text evidence="6">Also exhibits azoreductase activity. Catalyzes the reductive cleavage of the azo bond in aromatic azo compounds to the corresponding amines.</text>
</comment>
<keyword evidence="2 6" id="KW-0288">FMN</keyword>
<comment type="subunit">
    <text evidence="6">Homodimer.</text>
</comment>
<dbReference type="EMBL" id="BMNT01000032">
    <property type="protein sequence ID" value="GGL04601.1"/>
    <property type="molecule type" value="Genomic_DNA"/>
</dbReference>
<name>A0A917REM5_9ACTN</name>
<keyword evidence="1 6" id="KW-0285">Flavoprotein</keyword>
<evidence type="ECO:0000256" key="1">
    <source>
        <dbReference type="ARBA" id="ARBA00022630"/>
    </source>
</evidence>
<comment type="caution">
    <text evidence="8">The sequence shown here is derived from an EMBL/GenBank/DDBJ whole genome shotgun (WGS) entry which is preliminary data.</text>
</comment>
<dbReference type="EC" id="1.6.5.-" evidence="6"/>
<dbReference type="InterPro" id="IPR003680">
    <property type="entry name" value="Flavodoxin_fold"/>
</dbReference>
<dbReference type="InterPro" id="IPR029039">
    <property type="entry name" value="Flavoprotein-like_sf"/>
</dbReference>
<evidence type="ECO:0000259" key="7">
    <source>
        <dbReference type="Pfam" id="PF02525"/>
    </source>
</evidence>
<dbReference type="PANTHER" id="PTHR43741:SF4">
    <property type="entry name" value="FMN-DEPENDENT NADH:QUINONE OXIDOREDUCTASE"/>
    <property type="match status" value="1"/>
</dbReference>
<protein>
    <recommendedName>
        <fullName evidence="6">FMN dependent NADH:quinone oxidoreductase</fullName>
        <ecNumber evidence="6">1.6.5.-</ecNumber>
    </recommendedName>
    <alternativeName>
        <fullName evidence="6">Azo-dye reductase</fullName>
    </alternativeName>
    <alternativeName>
        <fullName evidence="6">FMN-dependent NADH-azo compound oxidoreductase</fullName>
    </alternativeName>
    <alternativeName>
        <fullName evidence="6">FMN-dependent NADH-azoreductase</fullName>
        <ecNumber evidence="6">1.7.1.17</ecNumber>
    </alternativeName>
</protein>
<feature type="binding site" evidence="6">
    <location>
        <position position="10"/>
    </location>
    <ligand>
        <name>FMN</name>
        <dbReference type="ChEBI" id="CHEBI:58210"/>
    </ligand>
</feature>
<feature type="domain" description="Flavodoxin-like fold" evidence="7">
    <location>
        <begin position="3"/>
        <end position="169"/>
    </location>
</feature>
<evidence type="ECO:0000256" key="3">
    <source>
        <dbReference type="ARBA" id="ARBA00023002"/>
    </source>
</evidence>
<dbReference type="InterPro" id="IPR023048">
    <property type="entry name" value="NADH:quinone_OxRdtase_FMN_depd"/>
</dbReference>
<organism evidence="8 9">
    <name type="scientific">Sphaerisporangium melleum</name>
    <dbReference type="NCBI Taxonomy" id="321316"/>
    <lineage>
        <taxon>Bacteria</taxon>
        <taxon>Bacillati</taxon>
        <taxon>Actinomycetota</taxon>
        <taxon>Actinomycetes</taxon>
        <taxon>Streptosporangiales</taxon>
        <taxon>Streptosporangiaceae</taxon>
        <taxon>Sphaerisporangium</taxon>
    </lineage>
</organism>
<sequence length="215" mass="23284">MSHLLHIDASIQGDRSVSRRLSARAAALWQAAHPGGTVIYRDFGHDPLPHLDAKGGLARMVPPDQHTPEQAESWALTERLVEEVKQADTVLLGLPLYNFGVPSTVKAWVDHLIAGGLSFDHATGAPLLGEREFIVIATRGGGYGPGTPKEGWNHAELWLPHGLSMTGLHPRFISAELTLAPVDPRMAELIPLAEKSLAAAEEEIDRLWTPVSSRA</sequence>
<comment type="catalytic activity">
    <reaction evidence="5">
        <text>N,N-dimethyl-1,4-phenylenediamine + anthranilate + 2 NAD(+) = 2-(4-dimethylaminophenyl)diazenylbenzoate + 2 NADH + 2 H(+)</text>
        <dbReference type="Rhea" id="RHEA:55872"/>
        <dbReference type="ChEBI" id="CHEBI:15378"/>
        <dbReference type="ChEBI" id="CHEBI:15783"/>
        <dbReference type="ChEBI" id="CHEBI:16567"/>
        <dbReference type="ChEBI" id="CHEBI:57540"/>
        <dbReference type="ChEBI" id="CHEBI:57945"/>
        <dbReference type="ChEBI" id="CHEBI:71579"/>
        <dbReference type="EC" id="1.7.1.17"/>
    </reaction>
    <physiologicalReaction direction="right-to-left" evidence="5">
        <dbReference type="Rhea" id="RHEA:55874"/>
    </physiologicalReaction>
</comment>
<accession>A0A917REM5</accession>
<feature type="binding site" evidence="6">
    <location>
        <begin position="138"/>
        <end position="141"/>
    </location>
    <ligand>
        <name>FMN</name>
        <dbReference type="ChEBI" id="CHEBI:58210"/>
    </ligand>
</feature>
<dbReference type="PANTHER" id="PTHR43741">
    <property type="entry name" value="FMN-DEPENDENT NADH-AZOREDUCTASE 1"/>
    <property type="match status" value="1"/>
</dbReference>